<dbReference type="Proteomes" id="UP000006765">
    <property type="component" value="Unassembled WGS sequence"/>
</dbReference>
<dbReference type="AlphaFoldDB" id="K2I4K4"/>
<organism evidence="1 2">
    <name type="scientific">Oceaniovalibus guishaninsula JLT2003</name>
    <dbReference type="NCBI Taxonomy" id="1231392"/>
    <lineage>
        <taxon>Bacteria</taxon>
        <taxon>Pseudomonadati</taxon>
        <taxon>Pseudomonadota</taxon>
        <taxon>Alphaproteobacteria</taxon>
        <taxon>Rhodobacterales</taxon>
        <taxon>Roseobacteraceae</taxon>
        <taxon>Oceaniovalibus</taxon>
    </lineage>
</organism>
<keyword evidence="2" id="KW-1185">Reference proteome</keyword>
<proteinExistence type="predicted"/>
<protein>
    <recommendedName>
        <fullName evidence="3">Phospholipid/glycerol acyltransferase domain-containing protein</fullName>
    </recommendedName>
</protein>
<sequence length="262" mass="28818">MRKAAPDDPVALRSPAMCRFFEAVMRRQMAAGFRAVRILRPGLPDLNGRPAVVFANHPGWWDPVFFIVLQRMLMPAREGYGPIDATALERYGFMRRIGIFGVEQGTPRGAARFLRVGRALLSDPARTIWMTAQGRFADPRERPPAIRPGLAHLMARVPGAVAVPLAMEYPFWSEKRPEALAAFGSPLGDRGSAADWQAALEDGLTATQDRLAQAAMARDPARFTTLLGGKRGVGGVYGAWSRLRAATGARRYDPDHLPERTD</sequence>
<evidence type="ECO:0000313" key="1">
    <source>
        <dbReference type="EMBL" id="EKE43825.1"/>
    </source>
</evidence>
<dbReference type="STRING" id="1231392.OCGS_2159"/>
<dbReference type="CDD" id="cd06551">
    <property type="entry name" value="LPLAT"/>
    <property type="match status" value="1"/>
</dbReference>
<dbReference type="eggNOG" id="COG0204">
    <property type="taxonomic scope" value="Bacteria"/>
</dbReference>
<accession>K2I4K4</accession>
<dbReference type="OrthoDB" id="152799at2"/>
<reference evidence="1 2" key="1">
    <citation type="journal article" date="2012" name="J. Bacteriol.">
        <title>Draft Genome Sequence of Oceaniovalibus guishaninsula JLT2003T.</title>
        <authorList>
            <person name="Tang K."/>
            <person name="Liu K."/>
            <person name="Jiao N."/>
        </authorList>
    </citation>
    <scope>NUCLEOTIDE SEQUENCE [LARGE SCALE GENOMIC DNA]</scope>
    <source>
        <strain evidence="1 2">JLT2003</strain>
    </source>
</reference>
<gene>
    <name evidence="1" type="ORF">OCGS_2159</name>
</gene>
<comment type="caution">
    <text evidence="1">The sequence shown here is derived from an EMBL/GenBank/DDBJ whole genome shotgun (WGS) entry which is preliminary data.</text>
</comment>
<name>K2I4K4_9RHOB</name>
<evidence type="ECO:0000313" key="2">
    <source>
        <dbReference type="Proteomes" id="UP000006765"/>
    </source>
</evidence>
<evidence type="ECO:0008006" key="3">
    <source>
        <dbReference type="Google" id="ProtNLM"/>
    </source>
</evidence>
<dbReference type="EMBL" id="AMGO01000047">
    <property type="protein sequence ID" value="EKE43825.1"/>
    <property type="molecule type" value="Genomic_DNA"/>
</dbReference>
<dbReference type="RefSeq" id="WP_007427311.1">
    <property type="nucleotide sequence ID" value="NZ_AMGO01000047.1"/>
</dbReference>